<organism evidence="2 3">
    <name type="scientific">Candidatus Roizmanbacteria bacterium RIFOXYD1_FULL_38_12</name>
    <dbReference type="NCBI Taxonomy" id="1802093"/>
    <lineage>
        <taxon>Bacteria</taxon>
        <taxon>Candidatus Roizmaniibacteriota</taxon>
    </lineage>
</organism>
<comment type="caution">
    <text evidence="2">The sequence shown here is derived from an EMBL/GenBank/DDBJ whole genome shotgun (WGS) entry which is preliminary data.</text>
</comment>
<sequence>MKKLIVIADWAGDSLTKQEFLSAANGFLKDSLNTHISFVSSTPSTIHTAFLMSQVISTEERCGDPMQTIVFQNTDPRIQTNESVDAAKGAEFIIIKLQSGIYVCGPNAGYDFSMIRNKIDEIFRYPGFDKGSQFRSRDLYARVCAHLMDEMEDELELEEIPSNIISGLQDHYVAHIDNYGNIKTTITHEDLKGKHEMGEMIEIKINGEKQRAKLVSNLFGGTPGELVIYPGSSGQKDNPYMEISVWRHFTEKNPATGIHAFNHPRPGQKIEFK</sequence>
<evidence type="ECO:0000259" key="1">
    <source>
        <dbReference type="Pfam" id="PF20257"/>
    </source>
</evidence>
<protein>
    <recommendedName>
        <fullName evidence="1">S-adenosyl-l-methionine hydroxide adenosyltransferase C-terminal domain-containing protein</fullName>
    </recommendedName>
</protein>
<gene>
    <name evidence="2" type="ORF">A3K52_02745</name>
</gene>
<dbReference type="EMBL" id="MGBR01000001">
    <property type="protein sequence ID" value="OGK73679.1"/>
    <property type="molecule type" value="Genomic_DNA"/>
</dbReference>
<dbReference type="SUPFAM" id="SSF101852">
    <property type="entry name" value="Bacterial fluorinating enzyme, C-terminal domain"/>
    <property type="match status" value="1"/>
</dbReference>
<dbReference type="Pfam" id="PF20257">
    <property type="entry name" value="SAM_HAT_C"/>
    <property type="match status" value="1"/>
</dbReference>
<evidence type="ECO:0000313" key="3">
    <source>
        <dbReference type="Proteomes" id="UP000177050"/>
    </source>
</evidence>
<accession>A0A1F7L0R0</accession>
<dbReference type="InterPro" id="IPR023227">
    <property type="entry name" value="SAM_OH_AdoTrfase_C_sf"/>
</dbReference>
<name>A0A1F7L0R0_9BACT</name>
<dbReference type="AlphaFoldDB" id="A0A1F7L0R0"/>
<evidence type="ECO:0000313" key="2">
    <source>
        <dbReference type="EMBL" id="OGK73679.1"/>
    </source>
</evidence>
<proteinExistence type="predicted"/>
<feature type="domain" description="S-adenosyl-l-methionine hydroxide adenosyltransferase C-terminal" evidence="1">
    <location>
        <begin position="173"/>
        <end position="234"/>
    </location>
</feature>
<dbReference type="Gene3D" id="2.40.30.90">
    <property type="entry name" value="Bacterial fluorinating enzyme like"/>
    <property type="match status" value="1"/>
</dbReference>
<reference evidence="2 3" key="1">
    <citation type="journal article" date="2016" name="Nat. Commun.">
        <title>Thousands of microbial genomes shed light on interconnected biogeochemical processes in an aquifer system.</title>
        <authorList>
            <person name="Anantharaman K."/>
            <person name="Brown C.T."/>
            <person name="Hug L.A."/>
            <person name="Sharon I."/>
            <person name="Castelle C.J."/>
            <person name="Probst A.J."/>
            <person name="Thomas B.C."/>
            <person name="Singh A."/>
            <person name="Wilkins M.J."/>
            <person name="Karaoz U."/>
            <person name="Brodie E.L."/>
            <person name="Williams K.H."/>
            <person name="Hubbard S.S."/>
            <person name="Banfield J.F."/>
        </authorList>
    </citation>
    <scope>NUCLEOTIDE SEQUENCE [LARGE SCALE GENOMIC DNA]</scope>
</reference>
<dbReference type="InterPro" id="IPR046470">
    <property type="entry name" value="SAM_HAT_C"/>
</dbReference>
<dbReference type="Proteomes" id="UP000177050">
    <property type="component" value="Unassembled WGS sequence"/>
</dbReference>